<evidence type="ECO:0000313" key="12">
    <source>
        <dbReference type="Proteomes" id="UP000256838"/>
    </source>
</evidence>
<sequence length="464" mass="49436">MNAHRQFWFDARHIGGLAAPLVLTQLAQVALTTTDIVMMGMLGPREIAAGGLALTIFNQLRTMGTGLVTGTGNLISFANGQRDRTQITRLVRASFALSTLAALAFAVAMLFVEKPLVWLGQEPDIARQTTFYLAAAAPGMLPCLWFQSLRQYMVGLRKPGPLLAITVVSIVVNAALDYALMFGRFGFPALGLTGIACATSSVYLLSFVAMLAVVKRRPELAEHLSLAAWRTDARSLAQTWKMGLPIAATYGSEAAFFTVLTLVIGTLGTDALAAQTIVNQVIYIVFMISIGLSHASSISISHACAQHDYRGARRLGYTGLALGFTAMLVVALPYLVAPAYVLAPFLGHGAASNDEVRRLATGLLGIAALLQIFDCGQNIGVGILRGLGDVKSSFRISIVGYWLIGLPVAWWAGLRLGYGMYGIWIGLAIGLAATAAMLLRKFESRLGALTRSVRAGVNARASQS</sequence>
<organism evidence="11 12">
    <name type="scientific">Trinickia dinghuensis</name>
    <dbReference type="NCBI Taxonomy" id="2291023"/>
    <lineage>
        <taxon>Bacteria</taxon>
        <taxon>Pseudomonadati</taxon>
        <taxon>Pseudomonadota</taxon>
        <taxon>Betaproteobacteria</taxon>
        <taxon>Burkholderiales</taxon>
        <taxon>Burkholderiaceae</taxon>
        <taxon>Trinickia</taxon>
    </lineage>
</organism>
<dbReference type="PANTHER" id="PTHR43298">
    <property type="entry name" value="MULTIDRUG RESISTANCE PROTEIN NORM-RELATED"/>
    <property type="match status" value="1"/>
</dbReference>
<evidence type="ECO:0000256" key="8">
    <source>
        <dbReference type="ARBA" id="ARBA00023136"/>
    </source>
</evidence>
<feature type="transmembrane region" description="Helical" evidence="10">
    <location>
        <begin position="90"/>
        <end position="111"/>
    </location>
</feature>
<keyword evidence="3" id="KW-0050">Antiport</keyword>
<feature type="transmembrane region" description="Helical" evidence="10">
    <location>
        <begin position="315"/>
        <end position="336"/>
    </location>
</feature>
<dbReference type="RefSeq" id="WP_115535238.1">
    <property type="nucleotide sequence ID" value="NZ_QRGA01000010.1"/>
</dbReference>
<keyword evidence="6 10" id="KW-1133">Transmembrane helix</keyword>
<dbReference type="CDD" id="cd13131">
    <property type="entry name" value="MATE_NorM_like"/>
    <property type="match status" value="1"/>
</dbReference>
<dbReference type="Proteomes" id="UP000256838">
    <property type="component" value="Unassembled WGS sequence"/>
</dbReference>
<feature type="transmembrane region" description="Helical" evidence="10">
    <location>
        <begin position="131"/>
        <end position="149"/>
    </location>
</feature>
<gene>
    <name evidence="11" type="ORF">DWV00_19640</name>
</gene>
<evidence type="ECO:0000256" key="9">
    <source>
        <dbReference type="ARBA" id="ARBA00031636"/>
    </source>
</evidence>
<feature type="transmembrane region" description="Helical" evidence="10">
    <location>
        <begin position="161"/>
        <end position="181"/>
    </location>
</feature>
<feature type="transmembrane region" description="Helical" evidence="10">
    <location>
        <begin position="418"/>
        <end position="439"/>
    </location>
</feature>
<comment type="caution">
    <text evidence="11">The sequence shown here is derived from an EMBL/GenBank/DDBJ whole genome shotgun (WGS) entry which is preliminary data.</text>
</comment>
<evidence type="ECO:0000256" key="4">
    <source>
        <dbReference type="ARBA" id="ARBA00022475"/>
    </source>
</evidence>
<feature type="transmembrane region" description="Helical" evidence="10">
    <location>
        <begin position="281"/>
        <end position="303"/>
    </location>
</feature>
<feature type="transmembrane region" description="Helical" evidence="10">
    <location>
        <begin position="244"/>
        <end position="269"/>
    </location>
</feature>
<evidence type="ECO:0000256" key="1">
    <source>
        <dbReference type="ARBA" id="ARBA00004429"/>
    </source>
</evidence>
<feature type="transmembrane region" description="Helical" evidence="10">
    <location>
        <begin position="187"/>
        <end position="214"/>
    </location>
</feature>
<dbReference type="NCBIfam" id="TIGR00797">
    <property type="entry name" value="matE"/>
    <property type="match status" value="1"/>
</dbReference>
<feature type="transmembrane region" description="Helical" evidence="10">
    <location>
        <begin position="394"/>
        <end position="412"/>
    </location>
</feature>
<evidence type="ECO:0000256" key="2">
    <source>
        <dbReference type="ARBA" id="ARBA00022448"/>
    </source>
</evidence>
<keyword evidence="12" id="KW-1185">Reference proteome</keyword>
<feature type="transmembrane region" description="Helical" evidence="10">
    <location>
        <begin position="356"/>
        <end position="373"/>
    </location>
</feature>
<keyword evidence="2" id="KW-0813">Transport</keyword>
<evidence type="ECO:0000256" key="5">
    <source>
        <dbReference type="ARBA" id="ARBA00022692"/>
    </source>
</evidence>
<dbReference type="GO" id="GO:0042910">
    <property type="term" value="F:xenobiotic transmembrane transporter activity"/>
    <property type="evidence" value="ECO:0007669"/>
    <property type="project" value="InterPro"/>
</dbReference>
<keyword evidence="7" id="KW-0406">Ion transport</keyword>
<keyword evidence="8 10" id="KW-0472">Membrane</keyword>
<dbReference type="InterPro" id="IPR002528">
    <property type="entry name" value="MATE_fam"/>
</dbReference>
<name>A0A3D8JXS8_9BURK</name>
<dbReference type="Pfam" id="PF01554">
    <property type="entry name" value="MatE"/>
    <property type="match status" value="2"/>
</dbReference>
<keyword evidence="4" id="KW-1003">Cell membrane</keyword>
<evidence type="ECO:0000256" key="3">
    <source>
        <dbReference type="ARBA" id="ARBA00022449"/>
    </source>
</evidence>
<dbReference type="PIRSF" id="PIRSF006603">
    <property type="entry name" value="DinF"/>
    <property type="match status" value="1"/>
</dbReference>
<dbReference type="GO" id="GO:0005886">
    <property type="term" value="C:plasma membrane"/>
    <property type="evidence" value="ECO:0007669"/>
    <property type="project" value="UniProtKB-SubCell"/>
</dbReference>
<dbReference type="GO" id="GO:0015297">
    <property type="term" value="F:antiporter activity"/>
    <property type="evidence" value="ECO:0007669"/>
    <property type="project" value="UniProtKB-KW"/>
</dbReference>
<evidence type="ECO:0000313" key="11">
    <source>
        <dbReference type="EMBL" id="RDU97425.1"/>
    </source>
</evidence>
<evidence type="ECO:0000256" key="6">
    <source>
        <dbReference type="ARBA" id="ARBA00022989"/>
    </source>
</evidence>
<dbReference type="OrthoDB" id="9780160at2"/>
<accession>A0A3D8JXS8</accession>
<evidence type="ECO:0000256" key="7">
    <source>
        <dbReference type="ARBA" id="ARBA00023065"/>
    </source>
</evidence>
<comment type="subcellular location">
    <subcellularLocation>
        <location evidence="1">Cell inner membrane</location>
        <topology evidence="1">Multi-pass membrane protein</topology>
    </subcellularLocation>
</comment>
<proteinExistence type="predicted"/>
<dbReference type="PANTHER" id="PTHR43298:SF2">
    <property type="entry name" value="FMN_FAD EXPORTER YEEO-RELATED"/>
    <property type="match status" value="1"/>
</dbReference>
<protein>
    <recommendedName>
        <fullName evidence="9">Multidrug-efflux transporter</fullName>
    </recommendedName>
</protein>
<keyword evidence="5 10" id="KW-0812">Transmembrane</keyword>
<dbReference type="InterPro" id="IPR048279">
    <property type="entry name" value="MdtK-like"/>
</dbReference>
<dbReference type="GO" id="GO:0006811">
    <property type="term" value="P:monoatomic ion transport"/>
    <property type="evidence" value="ECO:0007669"/>
    <property type="project" value="UniProtKB-KW"/>
</dbReference>
<reference evidence="11 12" key="1">
    <citation type="submission" date="2018-08" db="EMBL/GenBank/DDBJ databases">
        <title>Paraburkholderia sp. DHOM06 isolated from forest soil.</title>
        <authorList>
            <person name="Gao Z.-H."/>
            <person name="Qiu L.-H."/>
        </authorList>
    </citation>
    <scope>NUCLEOTIDE SEQUENCE [LARGE SCALE GENOMIC DNA]</scope>
    <source>
        <strain evidence="11 12">DHOM06</strain>
    </source>
</reference>
<dbReference type="InterPro" id="IPR050222">
    <property type="entry name" value="MATE_MdtK"/>
</dbReference>
<dbReference type="AlphaFoldDB" id="A0A3D8JXS8"/>
<dbReference type="EMBL" id="QRGA01000010">
    <property type="protein sequence ID" value="RDU97425.1"/>
    <property type="molecule type" value="Genomic_DNA"/>
</dbReference>
<evidence type="ECO:0000256" key="10">
    <source>
        <dbReference type="SAM" id="Phobius"/>
    </source>
</evidence>